<dbReference type="EMBL" id="VZPO01000002">
    <property type="protein sequence ID" value="KAB0507130.1"/>
    <property type="molecule type" value="Genomic_DNA"/>
</dbReference>
<dbReference type="Proteomes" id="UP000434925">
    <property type="component" value="Unassembled WGS sequence"/>
</dbReference>
<sequence>MSNSTLENYALNNWMTATPTIDTLSLCELTLPGTHNAGCDWKASYPIIPGAHWLACQHDSFYAQLNNGARALDVRLDFDFEATAFGKFRFQHNGYRSSRNLQILIADINLFLRDNPDEFVILDFHELKNGKQPFDYSLFNTLFLGYLGNRIIPAGNMHLPLGDLKKISRDQRVLVAAPWDMALDRTWFCSKIEHKWSGIGDTNVDELEKHIIEVLKSPPGKWAPWSLSATSYGALGGPVDIHAQLDSWFDPAKSDWAEKCNIINVDFFEETKIVSYCRTVNLKKASNRIK</sequence>
<name>A0A0J6HEZ4_9PSED</name>
<reference evidence="1 4" key="3">
    <citation type="submission" date="2019-09" db="EMBL/GenBank/DDBJ databases">
        <title>Draft genome sequences of 48 bacterial type strains from the CCUG.</title>
        <authorList>
            <person name="Tunovic T."/>
            <person name="Pineiro-Iglesias B."/>
            <person name="Unosson C."/>
            <person name="Inganas E."/>
            <person name="Ohlen M."/>
            <person name="Cardew S."/>
            <person name="Jensie-Markopoulos S."/>
            <person name="Salva-Serra F."/>
            <person name="Jaen-Luchoro D."/>
            <person name="Karlsson R."/>
            <person name="Svensson-Stadler L."/>
            <person name="Chun J."/>
            <person name="Moore E."/>
        </authorList>
    </citation>
    <scope>NUCLEOTIDE SEQUENCE [LARGE SCALE GENOMIC DNA]</scope>
    <source>
        <strain evidence="1 4">CCUG 51522</strain>
    </source>
</reference>
<accession>A0A0J6HEZ4</accession>
<dbReference type="AlphaFoldDB" id="A0A0J6HEZ4"/>
<keyword evidence="3" id="KW-1185">Reference proteome</keyword>
<dbReference type="CDD" id="cd08557">
    <property type="entry name" value="PI-PLCc_bacteria_like"/>
    <property type="match status" value="1"/>
</dbReference>
<dbReference type="PANTHER" id="PTHR13593:SF113">
    <property type="entry name" value="SI:DKEY-266F7.9"/>
    <property type="match status" value="1"/>
</dbReference>
<gene>
    <name evidence="1" type="ORF">F7R14_04495</name>
    <name evidence="2" type="ORF">SAMN04490191_4303</name>
</gene>
<dbReference type="Proteomes" id="UP000182814">
    <property type="component" value="Chromosome I"/>
</dbReference>
<dbReference type="Gene3D" id="3.20.20.190">
    <property type="entry name" value="Phosphatidylinositol (PI) phosphodiesterase"/>
    <property type="match status" value="1"/>
</dbReference>
<dbReference type="PATRIC" id="fig|163011.3.peg.1792"/>
<dbReference type="GO" id="GO:0006629">
    <property type="term" value="P:lipid metabolic process"/>
    <property type="evidence" value="ECO:0007669"/>
    <property type="project" value="InterPro"/>
</dbReference>
<dbReference type="PANTHER" id="PTHR13593">
    <property type="match status" value="1"/>
</dbReference>
<reference evidence="2" key="2">
    <citation type="submission" date="2016-10" db="EMBL/GenBank/DDBJ databases">
        <authorList>
            <person name="de Groot N.N."/>
        </authorList>
    </citation>
    <scope>NUCLEOTIDE SEQUENCE [LARGE SCALE GENOMIC DNA]</scope>
    <source>
        <strain evidence="2">BS3782</strain>
    </source>
</reference>
<organism evidence="2 3">
    <name type="scientific">Pseudomonas lini</name>
    <dbReference type="NCBI Taxonomy" id="163011"/>
    <lineage>
        <taxon>Bacteria</taxon>
        <taxon>Pseudomonadati</taxon>
        <taxon>Pseudomonadota</taxon>
        <taxon>Gammaproteobacteria</taxon>
        <taxon>Pseudomonadales</taxon>
        <taxon>Pseudomonadaceae</taxon>
        <taxon>Pseudomonas</taxon>
    </lineage>
</organism>
<reference evidence="3" key="1">
    <citation type="submission" date="2016-10" db="EMBL/GenBank/DDBJ databases">
        <authorList>
            <person name="Varghese N."/>
            <person name="Submissions S."/>
        </authorList>
    </citation>
    <scope>NUCLEOTIDE SEQUENCE [LARGE SCALE GENOMIC DNA]</scope>
    <source>
        <strain evidence="3">BS3782</strain>
    </source>
</reference>
<dbReference type="InterPro" id="IPR017946">
    <property type="entry name" value="PLC-like_Pdiesterase_TIM-brl"/>
</dbReference>
<evidence type="ECO:0000313" key="4">
    <source>
        <dbReference type="Proteomes" id="UP000434925"/>
    </source>
</evidence>
<dbReference type="GO" id="GO:0008081">
    <property type="term" value="F:phosphoric diester hydrolase activity"/>
    <property type="evidence" value="ECO:0007669"/>
    <property type="project" value="InterPro"/>
</dbReference>
<dbReference type="EMBL" id="LT629746">
    <property type="protein sequence ID" value="SDT40580.1"/>
    <property type="molecule type" value="Genomic_DNA"/>
</dbReference>
<evidence type="ECO:0000313" key="1">
    <source>
        <dbReference type="EMBL" id="KAB0507130.1"/>
    </source>
</evidence>
<dbReference type="RefSeq" id="WP_038983394.1">
    <property type="nucleotide sequence ID" value="NZ_JABTYG010000001.1"/>
</dbReference>
<protein>
    <submittedName>
        <fullName evidence="2">1-phosphatidylinositol phosphodiesterase</fullName>
    </submittedName>
    <submittedName>
        <fullName evidence="1">Phospholipase</fullName>
    </submittedName>
</protein>
<proteinExistence type="predicted"/>
<dbReference type="InterPro" id="IPR051057">
    <property type="entry name" value="PI-PLC_domain"/>
</dbReference>
<dbReference type="SUPFAM" id="SSF51695">
    <property type="entry name" value="PLC-like phosphodiesterases"/>
    <property type="match status" value="1"/>
</dbReference>
<evidence type="ECO:0000313" key="2">
    <source>
        <dbReference type="EMBL" id="SDT40580.1"/>
    </source>
</evidence>
<evidence type="ECO:0000313" key="3">
    <source>
        <dbReference type="Proteomes" id="UP000182814"/>
    </source>
</evidence>